<comment type="similarity">
    <text evidence="13">Belongs to the sterol desaturase family. TMEM195 subfamily.</text>
</comment>
<reference evidence="20" key="1">
    <citation type="journal article" date="2008" name="Nat. Genet.">
        <title>The Pristionchus pacificus genome provides a unique perspective on nematode lifestyle and parasitism.</title>
        <authorList>
            <person name="Dieterich C."/>
            <person name="Clifton S.W."/>
            <person name="Schuster L.N."/>
            <person name="Chinwalla A."/>
            <person name="Delehaunty K."/>
            <person name="Dinkelacker I."/>
            <person name="Fulton L."/>
            <person name="Fulton R."/>
            <person name="Godfrey J."/>
            <person name="Minx P."/>
            <person name="Mitreva M."/>
            <person name="Roeseler W."/>
            <person name="Tian H."/>
            <person name="Witte H."/>
            <person name="Yang S.P."/>
            <person name="Wilson R.K."/>
            <person name="Sommer R.J."/>
        </authorList>
    </citation>
    <scope>NUCLEOTIDE SEQUENCE [LARGE SCALE GENOMIC DNA]</scope>
    <source>
        <strain evidence="20">PS312</strain>
    </source>
</reference>
<dbReference type="InterPro" id="IPR056853">
    <property type="entry name" value="AGMP_C"/>
</dbReference>
<name>A0A2A6BFD9_PRIPA</name>
<evidence type="ECO:0000313" key="19">
    <source>
        <dbReference type="EnsemblMetazoa" id="PPA00317.1"/>
    </source>
</evidence>
<evidence type="ECO:0000256" key="4">
    <source>
        <dbReference type="ARBA" id="ARBA00022723"/>
    </source>
</evidence>
<dbReference type="PANTHER" id="PTHR21624:SF1">
    <property type="entry name" value="ALKYLGLYCEROL MONOOXYGENASE"/>
    <property type="match status" value="1"/>
</dbReference>
<evidence type="ECO:0000256" key="6">
    <source>
        <dbReference type="ARBA" id="ARBA00022824"/>
    </source>
</evidence>
<dbReference type="GO" id="GO:0008610">
    <property type="term" value="P:lipid biosynthetic process"/>
    <property type="evidence" value="ECO:0007669"/>
    <property type="project" value="InterPro"/>
</dbReference>
<evidence type="ECO:0000256" key="10">
    <source>
        <dbReference type="ARBA" id="ARBA00023004"/>
    </source>
</evidence>
<evidence type="ECO:0000256" key="8">
    <source>
        <dbReference type="ARBA" id="ARBA00022989"/>
    </source>
</evidence>
<comment type="cofactor">
    <cofactor evidence="1">
        <name>Fe cation</name>
        <dbReference type="ChEBI" id="CHEBI:24875"/>
    </cofactor>
</comment>
<keyword evidence="5" id="KW-0863">Zinc-finger</keyword>
<comment type="subcellular location">
    <subcellularLocation>
        <location evidence="2">Endoplasmic reticulum membrane</location>
        <topology evidence="2">Multi-pass membrane protein</topology>
    </subcellularLocation>
</comment>
<dbReference type="PANTHER" id="PTHR21624">
    <property type="entry name" value="STEROL DESATURASE-RELATED PROTEIN"/>
    <property type="match status" value="1"/>
</dbReference>
<evidence type="ECO:0000256" key="11">
    <source>
        <dbReference type="ARBA" id="ARBA00023098"/>
    </source>
</evidence>
<keyword evidence="11" id="KW-0443">Lipid metabolism</keyword>
<evidence type="ECO:0000256" key="13">
    <source>
        <dbReference type="ARBA" id="ARBA00038190"/>
    </source>
</evidence>
<keyword evidence="20" id="KW-1185">Reference proteome</keyword>
<evidence type="ECO:0000256" key="17">
    <source>
        <dbReference type="SAM" id="Coils"/>
    </source>
</evidence>
<dbReference type="PROSITE" id="PS00518">
    <property type="entry name" value="ZF_RING_1"/>
    <property type="match status" value="1"/>
</dbReference>
<dbReference type="EC" id="1.14.16.5" evidence="14"/>
<feature type="region of interest" description="Disordered" evidence="18">
    <location>
        <begin position="716"/>
        <end position="778"/>
    </location>
</feature>
<accession>A0A2A6BFD9</accession>
<evidence type="ECO:0000256" key="2">
    <source>
        <dbReference type="ARBA" id="ARBA00004477"/>
    </source>
</evidence>
<dbReference type="Pfam" id="PF24858">
    <property type="entry name" value="AGMP_C"/>
    <property type="match status" value="1"/>
</dbReference>
<dbReference type="Proteomes" id="UP000005239">
    <property type="component" value="Unassembled WGS sequence"/>
</dbReference>
<keyword evidence="6" id="KW-0256">Endoplasmic reticulum</keyword>
<keyword evidence="8" id="KW-1133">Transmembrane helix</keyword>
<proteinExistence type="inferred from homology"/>
<evidence type="ECO:0000256" key="12">
    <source>
        <dbReference type="ARBA" id="ARBA00023136"/>
    </source>
</evidence>
<keyword evidence="10" id="KW-0408">Iron</keyword>
<keyword evidence="12" id="KW-0472">Membrane</keyword>
<dbReference type="Pfam" id="PF04116">
    <property type="entry name" value="FA_hydroxylase"/>
    <property type="match status" value="1"/>
</dbReference>
<dbReference type="InterPro" id="IPR051689">
    <property type="entry name" value="Sterol_desaturase/TMEM195"/>
</dbReference>
<evidence type="ECO:0000256" key="3">
    <source>
        <dbReference type="ARBA" id="ARBA00022692"/>
    </source>
</evidence>
<evidence type="ECO:0000313" key="20">
    <source>
        <dbReference type="Proteomes" id="UP000005239"/>
    </source>
</evidence>
<dbReference type="GO" id="GO:0006643">
    <property type="term" value="P:membrane lipid metabolic process"/>
    <property type="evidence" value="ECO:0000318"/>
    <property type="project" value="GO_Central"/>
</dbReference>
<keyword evidence="9" id="KW-0560">Oxidoreductase</keyword>
<dbReference type="GO" id="GO:0005506">
    <property type="term" value="F:iron ion binding"/>
    <property type="evidence" value="ECO:0007669"/>
    <property type="project" value="InterPro"/>
</dbReference>
<sequence length="778" mass="89311">MGVWEDLHPSNLRYLFYAVTPAETTFASIEDVPDYTKMLSIWFGIIILTEMLFLKKDQYSLNDTVTSATSGILYLLFKFSGKYLSAALYVTVYEKIHLVELDPFNPWVWLLCFFTQDLAYYLAHRAMHECGIFWAFHQAHHSSEYYNLSTATRKGVFLEVGAFGFDLMQCLFIPPQIFLPHKYLNLLYQFWIHTELIPPLGPLEYIINTPSSHRVHHGRNAYCIDRNYGGTLIIWDRLFGTYAEEKRDEPIAYGLVDNVKSFNPIWLQWFDIEYFLIGKGMMQTPEGKEYFPGLWNKIVAIFAPPGYYPGVKVRRFFWWWYMEDSTSGIPEVDHSAPKYNPPLTPIKKMYLISQFVFLLSFVQPFLERRLEMDWIEFVAQIVMIVSTIQCLGYYFDNDPNAAFHDRLRCFGMLGYCTRYHSVALMIITVLNLPCIMYLDGEGPDPNDVLKQPTIENSNEPEKKEMKRKTKVDYLMDFVHCNACQCAPSPVHKSFWFTNCMHIYCKKCVEKLRINASKAVQCVHCKKPCQVIEIGPNMPPKVKKLFTPLEKSLKEQAERMKRVLKFQADQLDSMMGFAKKEKEMLKKAGKAFQAARTQLTTMAKEKTELEGQVTYHKKRLEEFERHIKELQATIHAGRRNPVPPGMARGPPSFLNVTSQSDPTSFFANDVSMLSDLNMSLDSQLHCRTGFVPGSEPCTPICSQISTGEMTTPRILGLPKKPAGVRSDNPYMANWNRTSVERQKKASGGGGVNRAKSTDITTTSESPLAKIPGRKPPTGK</sequence>
<evidence type="ECO:0000256" key="5">
    <source>
        <dbReference type="ARBA" id="ARBA00022771"/>
    </source>
</evidence>
<keyword evidence="17" id="KW-0175">Coiled coil</keyword>
<dbReference type="GO" id="GO:0008270">
    <property type="term" value="F:zinc ion binding"/>
    <property type="evidence" value="ECO:0007669"/>
    <property type="project" value="UniProtKB-KW"/>
</dbReference>
<evidence type="ECO:0000256" key="1">
    <source>
        <dbReference type="ARBA" id="ARBA00001962"/>
    </source>
</evidence>
<gene>
    <name evidence="19" type="primary">WBGene00089871</name>
</gene>
<evidence type="ECO:0000256" key="7">
    <source>
        <dbReference type="ARBA" id="ARBA00022833"/>
    </source>
</evidence>
<reference evidence="19" key="2">
    <citation type="submission" date="2022-06" db="UniProtKB">
        <authorList>
            <consortium name="EnsemblMetazoa"/>
        </authorList>
    </citation>
    <scope>IDENTIFICATION</scope>
    <source>
        <strain evidence="19">PS312</strain>
    </source>
</reference>
<feature type="coiled-coil region" evidence="17">
    <location>
        <begin position="612"/>
        <end position="639"/>
    </location>
</feature>
<dbReference type="InterPro" id="IPR006694">
    <property type="entry name" value="Fatty_acid_hydroxylase"/>
</dbReference>
<keyword evidence="3" id="KW-0812">Transmembrane</keyword>
<dbReference type="InterPro" id="IPR017907">
    <property type="entry name" value="Znf_RING_CS"/>
</dbReference>
<dbReference type="AlphaFoldDB" id="A0A2A6BFD9"/>
<dbReference type="EnsemblMetazoa" id="PPA00317.1">
    <property type="protein sequence ID" value="PPA00317.1"/>
    <property type="gene ID" value="WBGene00089871"/>
</dbReference>
<dbReference type="GO" id="GO:0005789">
    <property type="term" value="C:endoplasmic reticulum membrane"/>
    <property type="evidence" value="ECO:0007669"/>
    <property type="project" value="UniProtKB-SubCell"/>
</dbReference>
<organism evidence="19 20">
    <name type="scientific">Pristionchus pacificus</name>
    <name type="common">Parasitic nematode worm</name>
    <dbReference type="NCBI Taxonomy" id="54126"/>
    <lineage>
        <taxon>Eukaryota</taxon>
        <taxon>Metazoa</taxon>
        <taxon>Ecdysozoa</taxon>
        <taxon>Nematoda</taxon>
        <taxon>Chromadorea</taxon>
        <taxon>Rhabditida</taxon>
        <taxon>Rhabditina</taxon>
        <taxon>Diplogasteromorpha</taxon>
        <taxon>Diplogasteroidea</taxon>
        <taxon>Neodiplogasteridae</taxon>
        <taxon>Pristionchus</taxon>
    </lineage>
</organism>
<dbReference type="InterPro" id="IPR001841">
    <property type="entry name" value="Znf_RING"/>
</dbReference>
<dbReference type="GO" id="GO:0050479">
    <property type="term" value="F:glyceryl-ether monooxygenase activity"/>
    <property type="evidence" value="ECO:0000318"/>
    <property type="project" value="GO_Central"/>
</dbReference>
<dbReference type="InterPro" id="IPR013083">
    <property type="entry name" value="Znf_RING/FYVE/PHD"/>
</dbReference>
<dbReference type="Gene3D" id="3.30.40.10">
    <property type="entry name" value="Zinc/RING finger domain, C3HC4 (zinc finger)"/>
    <property type="match status" value="1"/>
</dbReference>
<keyword evidence="7" id="KW-0862">Zinc</keyword>
<evidence type="ECO:0000256" key="16">
    <source>
        <dbReference type="ARBA" id="ARBA00047556"/>
    </source>
</evidence>
<evidence type="ECO:0000256" key="15">
    <source>
        <dbReference type="ARBA" id="ARBA00040992"/>
    </source>
</evidence>
<dbReference type="GO" id="GO:0005783">
    <property type="term" value="C:endoplasmic reticulum"/>
    <property type="evidence" value="ECO:0000318"/>
    <property type="project" value="GO_Central"/>
</dbReference>
<evidence type="ECO:0000256" key="14">
    <source>
        <dbReference type="ARBA" id="ARBA00039026"/>
    </source>
</evidence>
<dbReference type="PROSITE" id="PS50089">
    <property type="entry name" value="ZF_RING_2"/>
    <property type="match status" value="1"/>
</dbReference>
<comment type="catalytic activity">
    <reaction evidence="16">
        <text>1-O-(1,2-saturated-alkyl)-sn-glycerol + (6R)-L-erythro-5,6,7,8-tetrahydrobiopterin + O2 = a 1-(1-hydroxyalkyl)-sn-glycerol + (6R)-L-erythro-6,7-dihydrobiopterin + H2O</text>
        <dbReference type="Rhea" id="RHEA:36255"/>
        <dbReference type="ChEBI" id="CHEBI:15377"/>
        <dbReference type="ChEBI" id="CHEBI:15379"/>
        <dbReference type="ChEBI" id="CHEBI:43120"/>
        <dbReference type="ChEBI" id="CHEBI:59560"/>
        <dbReference type="ChEBI" id="CHEBI:73418"/>
        <dbReference type="ChEBI" id="CHEBI:83957"/>
        <dbReference type="EC" id="1.14.16.5"/>
    </reaction>
</comment>
<keyword evidence="4" id="KW-0479">Metal-binding</keyword>
<accession>A0A8R1U2F6</accession>
<protein>
    <recommendedName>
        <fullName evidence="15">Alkylglycerol monooxygenase</fullName>
        <ecNumber evidence="14">1.14.16.5</ecNumber>
    </recommendedName>
</protein>
<evidence type="ECO:0000256" key="9">
    <source>
        <dbReference type="ARBA" id="ARBA00023002"/>
    </source>
</evidence>
<evidence type="ECO:0000256" key="18">
    <source>
        <dbReference type="SAM" id="MobiDB-lite"/>
    </source>
</evidence>